<feature type="signal peptide" evidence="2">
    <location>
        <begin position="1"/>
        <end position="17"/>
    </location>
</feature>
<keyword evidence="4" id="KW-1185">Reference proteome</keyword>
<evidence type="ECO:0000313" key="4">
    <source>
        <dbReference type="Proteomes" id="UP001338125"/>
    </source>
</evidence>
<reference evidence="3 4" key="1">
    <citation type="submission" date="2024-01" db="EMBL/GenBank/DDBJ databases">
        <title>Complete genome of Cladobotryum mycophilum ATHUM6906.</title>
        <authorList>
            <person name="Christinaki A.C."/>
            <person name="Myridakis A.I."/>
            <person name="Kouvelis V.N."/>
        </authorList>
    </citation>
    <scope>NUCLEOTIDE SEQUENCE [LARGE SCALE GENOMIC DNA]</scope>
    <source>
        <strain evidence="3 4">ATHUM6906</strain>
    </source>
</reference>
<gene>
    <name evidence="3" type="ORF">PT974_05254</name>
</gene>
<feature type="compositionally biased region" description="Polar residues" evidence="1">
    <location>
        <begin position="286"/>
        <end position="306"/>
    </location>
</feature>
<feature type="region of interest" description="Disordered" evidence="1">
    <location>
        <begin position="273"/>
        <end position="306"/>
    </location>
</feature>
<dbReference type="EMBL" id="JAVFKD010000012">
    <property type="protein sequence ID" value="KAK5991867.1"/>
    <property type="molecule type" value="Genomic_DNA"/>
</dbReference>
<protein>
    <submittedName>
        <fullName evidence="3">Uncharacterized protein</fullName>
    </submittedName>
</protein>
<proteinExistence type="predicted"/>
<feature type="chain" id="PRO_5045908590" evidence="2">
    <location>
        <begin position="18"/>
        <end position="330"/>
    </location>
</feature>
<dbReference type="PROSITE" id="PS51257">
    <property type="entry name" value="PROKAR_LIPOPROTEIN"/>
    <property type="match status" value="1"/>
</dbReference>
<accession>A0ABR0SI90</accession>
<keyword evidence="2" id="KW-0732">Signal</keyword>
<evidence type="ECO:0000256" key="1">
    <source>
        <dbReference type="SAM" id="MobiDB-lite"/>
    </source>
</evidence>
<evidence type="ECO:0000256" key="2">
    <source>
        <dbReference type="SAM" id="SignalP"/>
    </source>
</evidence>
<name>A0ABR0SI90_9HYPO</name>
<comment type="caution">
    <text evidence="3">The sequence shown here is derived from an EMBL/GenBank/DDBJ whole genome shotgun (WGS) entry which is preliminary data.</text>
</comment>
<dbReference type="Proteomes" id="UP001338125">
    <property type="component" value="Unassembled WGS sequence"/>
</dbReference>
<evidence type="ECO:0000313" key="3">
    <source>
        <dbReference type="EMBL" id="KAK5991867.1"/>
    </source>
</evidence>
<sequence>MLKPVIALLSTALLAAAASNPLTSTGCADPSGLQTCQNAANQKTSACIAQANKDGSQQEILACGCQDYVNNFNCYATHCWNRVWECEYQEYIISYLTNCPIGKLPVPYFPAPDNAADACSCNLGKVFLAVQDSILEAAACTNNANGPDPGTNLQVIEGCNCCEISGGLSSLFEICPKTDPKIIGLSNISQRSQELSVDFSKCGSYMSQYNCINDLHYSVTGVSTFYAPDDPVTTGTETLSNVPGTVTAPPSGAVFSYTNGGDKAVYTISAAGVKKGGKDSGPTPAVSENNGDATESGNAKETGSSKNEGAALEVGKYFVAIAVSVSIFAF</sequence>
<organism evidence="3 4">
    <name type="scientific">Cladobotryum mycophilum</name>
    <dbReference type="NCBI Taxonomy" id="491253"/>
    <lineage>
        <taxon>Eukaryota</taxon>
        <taxon>Fungi</taxon>
        <taxon>Dikarya</taxon>
        <taxon>Ascomycota</taxon>
        <taxon>Pezizomycotina</taxon>
        <taxon>Sordariomycetes</taxon>
        <taxon>Hypocreomycetidae</taxon>
        <taxon>Hypocreales</taxon>
        <taxon>Hypocreaceae</taxon>
        <taxon>Cladobotryum</taxon>
    </lineage>
</organism>